<gene>
    <name evidence="6" type="ORF">C8D99_106105</name>
</gene>
<protein>
    <submittedName>
        <fullName evidence="6">Alcohol dehydrogenase/L-iditol 2-dehydrogenase</fullName>
    </submittedName>
</protein>
<dbReference type="GO" id="GO:0016491">
    <property type="term" value="F:oxidoreductase activity"/>
    <property type="evidence" value="ECO:0007669"/>
    <property type="project" value="UniProtKB-KW"/>
</dbReference>
<dbReference type="Gene3D" id="3.40.50.720">
    <property type="entry name" value="NAD(P)-binding Rossmann-like Domain"/>
    <property type="match status" value="1"/>
</dbReference>
<evidence type="ECO:0000256" key="3">
    <source>
        <dbReference type="ARBA" id="ARBA00023002"/>
    </source>
</evidence>
<dbReference type="GO" id="GO:0008270">
    <property type="term" value="F:zinc ion binding"/>
    <property type="evidence" value="ECO:0007669"/>
    <property type="project" value="InterPro"/>
</dbReference>
<sequence length="345" mass="37173">MRAVVKYLREDGNTEVRDVPVPEIGPADVLVKVAYIGICGSDPHMFHNQVSYPMAVPIILGHEFSGTVEKVGSEVKNWKPGDRVTAETHARFCGKCVLCKTNNYRFCRERKGYGFGVDGAFAEYVCVPERILHAVPDSVTLKDASCTEPVCVAYNVVIAKMGVKAGDSVAVLGPGPIGILCVHMAKMAGASHIVVFGAPGDEKRLEIARSYGATETYVLGGSADPKTVAAKFNEGYGFDSVVDAAGPTATLKISMDVVMPGGVINKVAWGPKPVDMSLDPLLSKGVTLQGSFSHTWDIWEKVLVMMGQGQMPLDALITHELPLEEWHEGFELIESRDGLKVVLKP</sequence>
<dbReference type="InterPro" id="IPR002328">
    <property type="entry name" value="ADH_Zn_CS"/>
</dbReference>
<dbReference type="PROSITE" id="PS00059">
    <property type="entry name" value="ADH_ZINC"/>
    <property type="match status" value="1"/>
</dbReference>
<evidence type="ECO:0000313" key="7">
    <source>
        <dbReference type="Proteomes" id="UP000295066"/>
    </source>
</evidence>
<dbReference type="InterPro" id="IPR013149">
    <property type="entry name" value="ADH-like_C"/>
</dbReference>
<organism evidence="6 7">
    <name type="scientific">Aminivibrio pyruvatiphilus</name>
    <dbReference type="NCBI Taxonomy" id="1005740"/>
    <lineage>
        <taxon>Bacteria</taxon>
        <taxon>Thermotogati</taxon>
        <taxon>Synergistota</taxon>
        <taxon>Synergistia</taxon>
        <taxon>Synergistales</taxon>
        <taxon>Aminobacteriaceae</taxon>
        <taxon>Aminivibrio</taxon>
    </lineage>
</organism>
<dbReference type="OrthoDB" id="9770238at2"/>
<dbReference type="InterPro" id="IPR020843">
    <property type="entry name" value="ER"/>
</dbReference>
<dbReference type="SUPFAM" id="SSF50129">
    <property type="entry name" value="GroES-like"/>
    <property type="match status" value="1"/>
</dbReference>
<keyword evidence="3" id="KW-0560">Oxidoreductase</keyword>
<evidence type="ECO:0000313" key="6">
    <source>
        <dbReference type="EMBL" id="TDY61250.1"/>
    </source>
</evidence>
<dbReference type="AlphaFoldDB" id="A0A4R8M767"/>
<comment type="cofactor">
    <cofactor evidence="4">
        <name>Zn(2+)</name>
        <dbReference type="ChEBI" id="CHEBI:29105"/>
    </cofactor>
</comment>
<dbReference type="SMART" id="SM00829">
    <property type="entry name" value="PKS_ER"/>
    <property type="match status" value="1"/>
</dbReference>
<evidence type="ECO:0000256" key="2">
    <source>
        <dbReference type="ARBA" id="ARBA00022833"/>
    </source>
</evidence>
<keyword evidence="1 4" id="KW-0479">Metal-binding</keyword>
<dbReference type="EMBL" id="SORI01000006">
    <property type="protein sequence ID" value="TDY61250.1"/>
    <property type="molecule type" value="Genomic_DNA"/>
</dbReference>
<dbReference type="Pfam" id="PF00107">
    <property type="entry name" value="ADH_zinc_N"/>
    <property type="match status" value="1"/>
</dbReference>
<dbReference type="CDD" id="cd08258">
    <property type="entry name" value="Zn_ADH4"/>
    <property type="match status" value="1"/>
</dbReference>
<dbReference type="Pfam" id="PF08240">
    <property type="entry name" value="ADH_N"/>
    <property type="match status" value="1"/>
</dbReference>
<accession>A0A4R8M767</accession>
<dbReference type="Gene3D" id="3.90.180.10">
    <property type="entry name" value="Medium-chain alcohol dehydrogenases, catalytic domain"/>
    <property type="match status" value="1"/>
</dbReference>
<dbReference type="InterPro" id="IPR050129">
    <property type="entry name" value="Zn_alcohol_dh"/>
</dbReference>
<dbReference type="RefSeq" id="WP_133957298.1">
    <property type="nucleotide sequence ID" value="NZ_SORI01000006.1"/>
</dbReference>
<comment type="caution">
    <text evidence="6">The sequence shown here is derived from an EMBL/GenBank/DDBJ whole genome shotgun (WGS) entry which is preliminary data.</text>
</comment>
<proteinExistence type="inferred from homology"/>
<reference evidence="6 7" key="1">
    <citation type="submission" date="2019-03" db="EMBL/GenBank/DDBJ databases">
        <title>Genomic Encyclopedia of Type Strains, Phase IV (KMG-IV): sequencing the most valuable type-strain genomes for metagenomic binning, comparative biology and taxonomic classification.</title>
        <authorList>
            <person name="Goeker M."/>
        </authorList>
    </citation>
    <scope>NUCLEOTIDE SEQUENCE [LARGE SCALE GENOMIC DNA]</scope>
    <source>
        <strain evidence="6 7">DSM 25964</strain>
    </source>
</reference>
<evidence type="ECO:0000259" key="5">
    <source>
        <dbReference type="SMART" id="SM00829"/>
    </source>
</evidence>
<dbReference type="InterPro" id="IPR013154">
    <property type="entry name" value="ADH-like_N"/>
</dbReference>
<dbReference type="PANTHER" id="PTHR43401:SF2">
    <property type="entry name" value="L-THREONINE 3-DEHYDROGENASE"/>
    <property type="match status" value="1"/>
</dbReference>
<keyword evidence="2 4" id="KW-0862">Zinc</keyword>
<evidence type="ECO:0000256" key="4">
    <source>
        <dbReference type="RuleBase" id="RU361277"/>
    </source>
</evidence>
<dbReference type="InterPro" id="IPR036291">
    <property type="entry name" value="NAD(P)-bd_dom_sf"/>
</dbReference>
<feature type="domain" description="Enoyl reductase (ER)" evidence="5">
    <location>
        <begin position="12"/>
        <end position="343"/>
    </location>
</feature>
<evidence type="ECO:0000256" key="1">
    <source>
        <dbReference type="ARBA" id="ARBA00022723"/>
    </source>
</evidence>
<dbReference type="InterPro" id="IPR011032">
    <property type="entry name" value="GroES-like_sf"/>
</dbReference>
<dbReference type="PANTHER" id="PTHR43401">
    <property type="entry name" value="L-THREONINE 3-DEHYDROGENASE"/>
    <property type="match status" value="1"/>
</dbReference>
<dbReference type="SUPFAM" id="SSF51735">
    <property type="entry name" value="NAD(P)-binding Rossmann-fold domains"/>
    <property type="match status" value="1"/>
</dbReference>
<keyword evidence="7" id="KW-1185">Reference proteome</keyword>
<dbReference type="Proteomes" id="UP000295066">
    <property type="component" value="Unassembled WGS sequence"/>
</dbReference>
<comment type="similarity">
    <text evidence="4">Belongs to the zinc-containing alcohol dehydrogenase family.</text>
</comment>
<name>A0A4R8M767_9BACT</name>